<evidence type="ECO:0000313" key="6">
    <source>
        <dbReference type="Proteomes" id="UP001499851"/>
    </source>
</evidence>
<dbReference type="EMBL" id="BAAAQF010000002">
    <property type="protein sequence ID" value="GAA1661698.1"/>
    <property type="molecule type" value="Genomic_DNA"/>
</dbReference>
<keyword evidence="4" id="KW-0472">Membrane</keyword>
<sequence>MPGLPAALALLAHDPATGRDRSGGYLDLGLSGAVLFELALAGRIDLDAKKVRVLDPAPTGDPLLDARLAALAADRPRAPHAAVDRGAKGLTRTVRDLLVETGDLRRERGRALGIFPVDRYLPRRGAADDARTRLASAYRTGRSHDERTDALLTLVAAVRLEKAVFPDRDARPDRKRLKALAEAHWVGAAVRKAIANRQGATAAAASGGGGG</sequence>
<dbReference type="Gene3D" id="1.10.3630.10">
    <property type="entry name" value="yeast vps74-n-term truncation variant domain like"/>
    <property type="match status" value="1"/>
</dbReference>
<comment type="subcellular location">
    <subcellularLocation>
        <location evidence="1">Golgi apparatus membrane</location>
        <topology evidence="1">Peripheral membrane protein</topology>
        <orientation evidence="1">Cytoplasmic side</orientation>
    </subcellularLocation>
</comment>
<evidence type="ECO:0000256" key="3">
    <source>
        <dbReference type="ARBA" id="ARBA00023121"/>
    </source>
</evidence>
<keyword evidence="6" id="KW-1185">Reference proteome</keyword>
<evidence type="ECO:0008006" key="7">
    <source>
        <dbReference type="Google" id="ProtNLM"/>
    </source>
</evidence>
<keyword evidence="3" id="KW-0446">Lipid-binding</keyword>
<proteinExistence type="predicted"/>
<comment type="caution">
    <text evidence="5">The sequence shown here is derived from an EMBL/GenBank/DDBJ whole genome shotgun (WGS) entry which is preliminary data.</text>
</comment>
<dbReference type="Pfam" id="PF05719">
    <property type="entry name" value="GPP34"/>
    <property type="match status" value="1"/>
</dbReference>
<evidence type="ECO:0000313" key="5">
    <source>
        <dbReference type="EMBL" id="GAA1661698.1"/>
    </source>
</evidence>
<dbReference type="Proteomes" id="UP001499851">
    <property type="component" value="Unassembled WGS sequence"/>
</dbReference>
<evidence type="ECO:0000256" key="2">
    <source>
        <dbReference type="ARBA" id="ARBA00023034"/>
    </source>
</evidence>
<protein>
    <recommendedName>
        <fullName evidence="7">Golgi phosphoprotein 3 GPP34</fullName>
    </recommendedName>
</protein>
<dbReference type="InterPro" id="IPR038261">
    <property type="entry name" value="GPP34-like_sf"/>
</dbReference>
<reference evidence="6" key="1">
    <citation type="journal article" date="2019" name="Int. J. Syst. Evol. Microbiol.">
        <title>The Global Catalogue of Microorganisms (GCM) 10K type strain sequencing project: providing services to taxonomists for standard genome sequencing and annotation.</title>
        <authorList>
            <consortium name="The Broad Institute Genomics Platform"/>
            <consortium name="The Broad Institute Genome Sequencing Center for Infectious Disease"/>
            <person name="Wu L."/>
            <person name="Ma J."/>
        </authorList>
    </citation>
    <scope>NUCLEOTIDE SEQUENCE [LARGE SCALE GENOMIC DNA]</scope>
    <source>
        <strain evidence="6">JCM 16001</strain>
    </source>
</reference>
<name>A0ABP4RZ39_9ACTN</name>
<dbReference type="InterPro" id="IPR008628">
    <property type="entry name" value="GPP34-like"/>
</dbReference>
<evidence type="ECO:0000256" key="1">
    <source>
        <dbReference type="ARBA" id="ARBA00004255"/>
    </source>
</evidence>
<accession>A0ABP4RZ39</accession>
<organism evidence="5 6">
    <name type="scientific">Glycomyces endophyticus</name>
    <dbReference type="NCBI Taxonomy" id="480996"/>
    <lineage>
        <taxon>Bacteria</taxon>
        <taxon>Bacillati</taxon>
        <taxon>Actinomycetota</taxon>
        <taxon>Actinomycetes</taxon>
        <taxon>Glycomycetales</taxon>
        <taxon>Glycomycetaceae</taxon>
        <taxon>Glycomyces</taxon>
    </lineage>
</organism>
<dbReference type="RefSeq" id="WP_344481007.1">
    <property type="nucleotide sequence ID" value="NZ_BAAAQF010000002.1"/>
</dbReference>
<evidence type="ECO:0000256" key="4">
    <source>
        <dbReference type="ARBA" id="ARBA00023136"/>
    </source>
</evidence>
<gene>
    <name evidence="5" type="ORF">GCM10009830_03580</name>
</gene>
<keyword evidence="2" id="KW-0333">Golgi apparatus</keyword>